<dbReference type="InterPro" id="IPR015947">
    <property type="entry name" value="PUA-like_sf"/>
</dbReference>
<gene>
    <name evidence="5 10" type="primary">truB</name>
    <name evidence="10" type="ORF">EAS64_01995</name>
</gene>
<sequence length="349" mass="36163">MTTTKTATTKTTDRPAPWPSGLLIVDKPAGLTSHDVVARVRRLAHTRRVGHAGTLDPMATGVLVIGIEKATRLLGHLALTEKTYEVVIRLGQSTTTDDADGEPTGGSPAAGLVSGAALNAEIARLTGDIMQVPSSVSAIKVNGQRAYKLTRAGEAPELAARPVTIREFQVLGLSTDGDFLDVAARVRCSSGTYIRALARDLGSALGTGGHLTALRRTAVGPYTLQQAHALGELEDQVRTERVRLTPDTPATSAGRPPPAPALSAPDPDPEAEGWLTPLAAAAAAAFPRLDLTVDDARRLAQGAKLPLPADLSVQPGDPAAAFDPDGTLVALVTAESGRVRSLAVFTAVS</sequence>
<name>A0A6P2C6W4_9ACTN</name>
<dbReference type="FunFam" id="3.30.2350.10:FF:000011">
    <property type="entry name" value="tRNA pseudouridine synthase B"/>
    <property type="match status" value="1"/>
</dbReference>
<dbReference type="EC" id="5.4.99.25" evidence="5"/>
<dbReference type="AlphaFoldDB" id="A0A6P2C6W4"/>
<feature type="domain" description="Pseudouridine synthase II N-terminal" evidence="7">
    <location>
        <begin position="41"/>
        <end position="194"/>
    </location>
</feature>
<evidence type="ECO:0000259" key="8">
    <source>
        <dbReference type="Pfam" id="PF09142"/>
    </source>
</evidence>
<keyword evidence="11" id="KW-1185">Reference proteome</keyword>
<feature type="domain" description="tRNA pseudouridine synthase II TruB subfamily 2 C-terminal" evidence="8">
    <location>
        <begin position="286"/>
        <end position="345"/>
    </location>
</feature>
<evidence type="ECO:0000256" key="1">
    <source>
        <dbReference type="ARBA" id="ARBA00000385"/>
    </source>
</evidence>
<evidence type="ECO:0000256" key="4">
    <source>
        <dbReference type="ARBA" id="ARBA00023235"/>
    </source>
</evidence>
<proteinExistence type="inferred from homology"/>
<feature type="domain" description="tRNA pseudouridylate synthase B C-terminal" evidence="9">
    <location>
        <begin position="195"/>
        <end position="238"/>
    </location>
</feature>
<keyword evidence="3 5" id="KW-0819">tRNA processing</keyword>
<dbReference type="Proteomes" id="UP000460272">
    <property type="component" value="Unassembled WGS sequence"/>
</dbReference>
<evidence type="ECO:0000256" key="2">
    <source>
        <dbReference type="ARBA" id="ARBA00005642"/>
    </source>
</evidence>
<dbReference type="CDD" id="cd02573">
    <property type="entry name" value="PseudoU_synth_EcTruB"/>
    <property type="match status" value="1"/>
</dbReference>
<reference evidence="10 11" key="1">
    <citation type="submission" date="2018-11" db="EMBL/GenBank/DDBJ databases">
        <title>Trebonia kvetii gen.nov., sp.nov., a novel acidophilic actinobacterium, and proposal of the new actinobacterial family Treboniaceae fam. nov.</title>
        <authorList>
            <person name="Rapoport D."/>
            <person name="Sagova-Mareckova M."/>
            <person name="Sedlacek I."/>
            <person name="Provaznik J."/>
            <person name="Kralova S."/>
            <person name="Pavlinic D."/>
            <person name="Benes V."/>
            <person name="Kopecky J."/>
        </authorList>
    </citation>
    <scope>NUCLEOTIDE SEQUENCE [LARGE SCALE GENOMIC DNA]</scope>
    <source>
        <strain evidence="10 11">15Tr583</strain>
    </source>
</reference>
<accession>A0A6P2C6W4</accession>
<protein>
    <recommendedName>
        <fullName evidence="5">tRNA pseudouridine synthase B</fullName>
        <ecNumber evidence="5">5.4.99.25</ecNumber>
    </recommendedName>
    <alternativeName>
        <fullName evidence="5">tRNA pseudouridine(55) synthase</fullName>
        <shortName evidence="5">Psi55 synthase</shortName>
    </alternativeName>
    <alternativeName>
        <fullName evidence="5">tRNA pseudouridylate synthase</fullName>
    </alternativeName>
    <alternativeName>
        <fullName evidence="5">tRNA-uridine isomerase</fullName>
    </alternativeName>
</protein>
<evidence type="ECO:0000256" key="6">
    <source>
        <dbReference type="SAM" id="MobiDB-lite"/>
    </source>
</evidence>
<comment type="caution">
    <text evidence="10">The sequence shown here is derived from an EMBL/GenBank/DDBJ whole genome shotgun (WGS) entry which is preliminary data.</text>
</comment>
<evidence type="ECO:0000256" key="5">
    <source>
        <dbReference type="HAMAP-Rule" id="MF_01080"/>
    </source>
</evidence>
<dbReference type="InterPro" id="IPR036974">
    <property type="entry name" value="PUA_sf"/>
</dbReference>
<dbReference type="PANTHER" id="PTHR13767">
    <property type="entry name" value="TRNA-PSEUDOURIDINE SYNTHASE"/>
    <property type="match status" value="1"/>
</dbReference>
<keyword evidence="4 5" id="KW-0413">Isomerase</keyword>
<evidence type="ECO:0000313" key="10">
    <source>
        <dbReference type="EMBL" id="TVZ06235.1"/>
    </source>
</evidence>
<evidence type="ECO:0000259" key="7">
    <source>
        <dbReference type="Pfam" id="PF01509"/>
    </source>
</evidence>
<dbReference type="NCBIfam" id="TIGR00431">
    <property type="entry name" value="TruB"/>
    <property type="match status" value="1"/>
</dbReference>
<dbReference type="PANTHER" id="PTHR13767:SF2">
    <property type="entry name" value="PSEUDOURIDYLATE SYNTHASE TRUB1"/>
    <property type="match status" value="1"/>
</dbReference>
<dbReference type="HAMAP" id="MF_01080">
    <property type="entry name" value="TruB_bact"/>
    <property type="match status" value="1"/>
</dbReference>
<dbReference type="SUPFAM" id="SSF55120">
    <property type="entry name" value="Pseudouridine synthase"/>
    <property type="match status" value="1"/>
</dbReference>
<dbReference type="GO" id="GO:1990481">
    <property type="term" value="P:mRNA pseudouridine synthesis"/>
    <property type="evidence" value="ECO:0007669"/>
    <property type="project" value="TreeGrafter"/>
</dbReference>
<dbReference type="Pfam" id="PF16198">
    <property type="entry name" value="TruB_C_2"/>
    <property type="match status" value="1"/>
</dbReference>
<dbReference type="EMBL" id="RPFW01000001">
    <property type="protein sequence ID" value="TVZ06235.1"/>
    <property type="molecule type" value="Genomic_DNA"/>
</dbReference>
<dbReference type="InterPro" id="IPR015225">
    <property type="entry name" value="tRNA_psdUridine_synth_fam2_C"/>
</dbReference>
<evidence type="ECO:0000256" key="3">
    <source>
        <dbReference type="ARBA" id="ARBA00022694"/>
    </source>
</evidence>
<feature type="active site" description="Nucleophile" evidence="5">
    <location>
        <position position="56"/>
    </location>
</feature>
<dbReference type="OrthoDB" id="9802309at2"/>
<comment type="similarity">
    <text evidence="2 5">Belongs to the pseudouridine synthase TruB family. Type 1 subfamily.</text>
</comment>
<dbReference type="GO" id="GO:0031119">
    <property type="term" value="P:tRNA pseudouridine synthesis"/>
    <property type="evidence" value="ECO:0007669"/>
    <property type="project" value="UniProtKB-UniRule"/>
</dbReference>
<feature type="region of interest" description="Disordered" evidence="6">
    <location>
        <begin position="246"/>
        <end position="271"/>
    </location>
</feature>
<dbReference type="InterPro" id="IPR032819">
    <property type="entry name" value="TruB_C"/>
</dbReference>
<evidence type="ECO:0000313" key="11">
    <source>
        <dbReference type="Proteomes" id="UP000460272"/>
    </source>
</evidence>
<dbReference type="Gene3D" id="2.30.130.10">
    <property type="entry name" value="PUA domain"/>
    <property type="match status" value="1"/>
</dbReference>
<dbReference type="GO" id="GO:0160148">
    <property type="term" value="F:tRNA pseudouridine(55) synthase activity"/>
    <property type="evidence" value="ECO:0007669"/>
    <property type="project" value="UniProtKB-EC"/>
</dbReference>
<evidence type="ECO:0000259" key="9">
    <source>
        <dbReference type="Pfam" id="PF16198"/>
    </source>
</evidence>
<dbReference type="InterPro" id="IPR014780">
    <property type="entry name" value="tRNA_psdUridine_synth_TruB"/>
</dbReference>
<dbReference type="SUPFAM" id="SSF88697">
    <property type="entry name" value="PUA domain-like"/>
    <property type="match status" value="1"/>
</dbReference>
<comment type="function">
    <text evidence="5">Responsible for synthesis of pseudouridine from uracil-55 in the psi GC loop of transfer RNAs.</text>
</comment>
<comment type="catalytic activity">
    <reaction evidence="1 5">
        <text>uridine(55) in tRNA = pseudouridine(55) in tRNA</text>
        <dbReference type="Rhea" id="RHEA:42532"/>
        <dbReference type="Rhea" id="RHEA-COMP:10101"/>
        <dbReference type="Rhea" id="RHEA-COMP:10102"/>
        <dbReference type="ChEBI" id="CHEBI:65314"/>
        <dbReference type="ChEBI" id="CHEBI:65315"/>
        <dbReference type="EC" id="5.4.99.25"/>
    </reaction>
</comment>
<dbReference type="GO" id="GO:0003723">
    <property type="term" value="F:RNA binding"/>
    <property type="evidence" value="ECO:0007669"/>
    <property type="project" value="InterPro"/>
</dbReference>
<dbReference type="Gene3D" id="3.30.2350.10">
    <property type="entry name" value="Pseudouridine synthase"/>
    <property type="match status" value="1"/>
</dbReference>
<dbReference type="InterPro" id="IPR002501">
    <property type="entry name" value="PsdUridine_synth_N"/>
</dbReference>
<dbReference type="InterPro" id="IPR020103">
    <property type="entry name" value="PsdUridine_synth_cat_dom_sf"/>
</dbReference>
<dbReference type="Pfam" id="PF09142">
    <property type="entry name" value="TruB_C"/>
    <property type="match status" value="1"/>
</dbReference>
<dbReference type="Pfam" id="PF01509">
    <property type="entry name" value="TruB_N"/>
    <property type="match status" value="1"/>
</dbReference>
<organism evidence="10 11">
    <name type="scientific">Trebonia kvetii</name>
    <dbReference type="NCBI Taxonomy" id="2480626"/>
    <lineage>
        <taxon>Bacteria</taxon>
        <taxon>Bacillati</taxon>
        <taxon>Actinomycetota</taxon>
        <taxon>Actinomycetes</taxon>
        <taxon>Streptosporangiales</taxon>
        <taxon>Treboniaceae</taxon>
        <taxon>Trebonia</taxon>
    </lineage>
</organism>